<reference evidence="6 7" key="1">
    <citation type="journal article" date="2016" name="Sci. Rep.">
        <title>Draft genome sequencing and secretome analysis of fungal phytopathogen Ascochyta rabiei provides insight into the necrotrophic effector repertoire.</title>
        <authorList>
            <person name="Verma S."/>
            <person name="Gazara R.K."/>
            <person name="Nizam S."/>
            <person name="Parween S."/>
            <person name="Chattopadhyay D."/>
            <person name="Verma P.K."/>
        </authorList>
    </citation>
    <scope>NUCLEOTIDE SEQUENCE [LARGE SCALE GENOMIC DNA]</scope>
    <source>
        <strain evidence="6 7">ArDII</strain>
    </source>
</reference>
<keyword evidence="3" id="KW-0223">Dioxygenase</keyword>
<evidence type="ECO:0000256" key="1">
    <source>
        <dbReference type="ARBA" id="ARBA00001961"/>
    </source>
</evidence>
<dbReference type="SMART" id="SM00702">
    <property type="entry name" value="P4Hc"/>
    <property type="match status" value="1"/>
</dbReference>
<dbReference type="PANTHER" id="PTHR10869:SF246">
    <property type="entry name" value="TRANSMEMBRANE PROLYL 4-HYDROXYLASE"/>
    <property type="match status" value="1"/>
</dbReference>
<protein>
    <submittedName>
        <fullName evidence="6">Iron ion binding</fullName>
    </submittedName>
</protein>
<name>A0A163LVU3_DIDRA</name>
<dbReference type="EMBL" id="JYNV01000031">
    <property type="protein sequence ID" value="KZM28167.1"/>
    <property type="molecule type" value="Genomic_DNA"/>
</dbReference>
<keyword evidence="5" id="KW-0408">Iron</keyword>
<evidence type="ECO:0000256" key="4">
    <source>
        <dbReference type="ARBA" id="ARBA00023002"/>
    </source>
</evidence>
<dbReference type="GO" id="GO:0005783">
    <property type="term" value="C:endoplasmic reticulum"/>
    <property type="evidence" value="ECO:0007669"/>
    <property type="project" value="TreeGrafter"/>
</dbReference>
<dbReference type="AlphaFoldDB" id="A0A163LVU3"/>
<evidence type="ECO:0000313" key="7">
    <source>
        <dbReference type="Proteomes" id="UP000076837"/>
    </source>
</evidence>
<dbReference type="InterPro" id="IPR045054">
    <property type="entry name" value="P4HA-like"/>
</dbReference>
<dbReference type="STRING" id="5454.A0A163LVU3"/>
<dbReference type="GO" id="GO:0004656">
    <property type="term" value="F:procollagen-proline 4-dioxygenase activity"/>
    <property type="evidence" value="ECO:0007669"/>
    <property type="project" value="TreeGrafter"/>
</dbReference>
<organism evidence="6 7">
    <name type="scientific">Didymella rabiei</name>
    <name type="common">Chickpea ascochyta blight fungus</name>
    <name type="synonym">Mycosphaerella rabiei</name>
    <dbReference type="NCBI Taxonomy" id="5454"/>
    <lineage>
        <taxon>Eukaryota</taxon>
        <taxon>Fungi</taxon>
        <taxon>Dikarya</taxon>
        <taxon>Ascomycota</taxon>
        <taxon>Pezizomycotina</taxon>
        <taxon>Dothideomycetes</taxon>
        <taxon>Pleosporomycetidae</taxon>
        <taxon>Pleosporales</taxon>
        <taxon>Pleosporineae</taxon>
        <taxon>Didymellaceae</taxon>
        <taxon>Ascochyta</taxon>
    </lineage>
</organism>
<accession>A0A163LVU3</accession>
<keyword evidence="4" id="KW-0560">Oxidoreductase</keyword>
<keyword evidence="7" id="KW-1185">Reference proteome</keyword>
<dbReference type="GO" id="GO:0031418">
    <property type="term" value="F:L-ascorbic acid binding"/>
    <property type="evidence" value="ECO:0007669"/>
    <property type="project" value="InterPro"/>
</dbReference>
<keyword evidence="2" id="KW-0479">Metal-binding</keyword>
<evidence type="ECO:0000313" key="6">
    <source>
        <dbReference type="EMBL" id="KZM28167.1"/>
    </source>
</evidence>
<gene>
    <name evidence="6" type="ORF">ST47_g691</name>
</gene>
<evidence type="ECO:0000256" key="3">
    <source>
        <dbReference type="ARBA" id="ARBA00022964"/>
    </source>
</evidence>
<dbReference type="InterPro" id="IPR044862">
    <property type="entry name" value="Pro_4_hyd_alph_FE2OG_OXY"/>
</dbReference>
<comment type="cofactor">
    <cofactor evidence="1">
        <name>L-ascorbate</name>
        <dbReference type="ChEBI" id="CHEBI:38290"/>
    </cofactor>
</comment>
<proteinExistence type="predicted"/>
<sequence length="261" mass="29719">MAPSILPESFLSGPAPNLIRTDIDLKESGILTGYEDVWAVVLDGVLSEEECDTLIAAAESTTDGKWERALVNIGGGMQAMYEDTRKCGRIIWDDRDVVAMLWARIEGAVPEIHELKEWPNVTGNGPAKRKETWKLTRLNERMRFLKYVGGEYFRPHCDGTYETPDGKERSYFTLHLYLNDTEDNRDQEPLKGGATTFHSYDMQKRVDIVPKYGRVLLFQHRFLLHSGDDVVSGTKYTLRTDIMFANEAAEEADSVGRRWVH</sequence>
<dbReference type="Gene3D" id="2.60.120.620">
    <property type="entry name" value="q2cbj1_9rhob like domain"/>
    <property type="match status" value="1"/>
</dbReference>
<dbReference type="Pfam" id="PF13640">
    <property type="entry name" value="2OG-FeII_Oxy_3"/>
    <property type="match status" value="1"/>
</dbReference>
<comment type="caution">
    <text evidence="6">The sequence shown here is derived from an EMBL/GenBank/DDBJ whole genome shotgun (WGS) entry which is preliminary data.</text>
</comment>
<dbReference type="SUPFAM" id="SSF51197">
    <property type="entry name" value="Clavaminate synthase-like"/>
    <property type="match status" value="1"/>
</dbReference>
<evidence type="ECO:0000256" key="5">
    <source>
        <dbReference type="ARBA" id="ARBA00023004"/>
    </source>
</evidence>
<dbReference type="InterPro" id="IPR006620">
    <property type="entry name" value="Pro_4_hyd_alph"/>
</dbReference>
<dbReference type="PANTHER" id="PTHR10869">
    <property type="entry name" value="PROLYL 4-HYDROXYLASE ALPHA SUBUNIT"/>
    <property type="match status" value="1"/>
</dbReference>
<dbReference type="Proteomes" id="UP000076837">
    <property type="component" value="Unassembled WGS sequence"/>
</dbReference>
<evidence type="ECO:0000256" key="2">
    <source>
        <dbReference type="ARBA" id="ARBA00022723"/>
    </source>
</evidence>
<dbReference type="GO" id="GO:0005506">
    <property type="term" value="F:iron ion binding"/>
    <property type="evidence" value="ECO:0007669"/>
    <property type="project" value="InterPro"/>
</dbReference>
<dbReference type="OrthoDB" id="69177at2759"/>